<proteinExistence type="predicted"/>
<reference evidence="3" key="2">
    <citation type="submission" date="2019-04" db="EMBL/GenBank/DDBJ databases">
        <authorList>
            <person name="Howe K."/>
            <person name="Paulini M."/>
            <person name="Williams G."/>
        </authorList>
    </citation>
    <scope>NUCLEOTIDE SEQUENCE [LARGE SCALE GENOMIC DNA]</scope>
    <source>
        <strain evidence="3">FR3</strain>
    </source>
</reference>
<dbReference type="KEGG" id="bmy:BM_BM6096"/>
<evidence type="ECO:0000313" key="3">
    <source>
        <dbReference type="EMBL" id="VIO97786.1"/>
    </source>
</evidence>
<keyword evidence="4" id="KW-1185">Reference proteome</keyword>
<feature type="region of interest" description="Disordered" evidence="1">
    <location>
        <begin position="262"/>
        <end position="300"/>
    </location>
</feature>
<gene>
    <name evidence="3" type="primary">Bma-unc-83</name>
    <name evidence="3" type="ORF">BM_BM6096</name>
</gene>
<keyword evidence="2" id="KW-0812">Transmembrane</keyword>
<evidence type="ECO:0000256" key="1">
    <source>
        <dbReference type="SAM" id="MobiDB-lite"/>
    </source>
</evidence>
<accession>A0A8L7TBD4</accession>
<organism evidence="3">
    <name type="scientific">Brugia malayi</name>
    <name type="common">Filarial nematode worm</name>
    <dbReference type="NCBI Taxonomy" id="6279"/>
    <lineage>
        <taxon>Eukaryota</taxon>
        <taxon>Metazoa</taxon>
        <taxon>Ecdysozoa</taxon>
        <taxon>Nematoda</taxon>
        <taxon>Chromadorea</taxon>
        <taxon>Rhabditida</taxon>
        <taxon>Spirurina</taxon>
        <taxon>Spiruromorpha</taxon>
        <taxon>Filarioidea</taxon>
        <taxon>Onchocercidae</taxon>
        <taxon>Brugia</taxon>
    </lineage>
</organism>
<dbReference type="OrthoDB" id="5805552at2759"/>
<dbReference type="RefSeq" id="XP_042937325.1">
    <property type="nucleotide sequence ID" value="XM_043081391.1"/>
</dbReference>
<dbReference type="Proteomes" id="UP000006672">
    <property type="component" value="Unassembled WGS sequence"/>
</dbReference>
<dbReference type="WBParaSite" id="Bm6096.1">
    <property type="protein sequence ID" value="Bm6096.1"/>
    <property type="gene ID" value="WBGene00226357"/>
</dbReference>
<evidence type="ECO:0008006" key="6">
    <source>
        <dbReference type="Google" id="ProtNLM"/>
    </source>
</evidence>
<accession>A0A4E9FMD5</accession>
<feature type="transmembrane region" description="Helical" evidence="2">
    <location>
        <begin position="1100"/>
        <end position="1118"/>
    </location>
</feature>
<name>A0A4E9FMD5_BRUMA</name>
<protein>
    <recommendedName>
        <fullName evidence="6">KASH domain-containing protein</fullName>
    </recommendedName>
</protein>
<dbReference type="AlphaFoldDB" id="A0A4E9FMD5"/>
<evidence type="ECO:0000313" key="4">
    <source>
        <dbReference type="Proteomes" id="UP000006672"/>
    </source>
</evidence>
<dbReference type="EMBL" id="CAAKNF010000195">
    <property type="protein sequence ID" value="VIO97786.1"/>
    <property type="molecule type" value="Genomic_DNA"/>
</dbReference>
<keyword evidence="2" id="KW-1133">Transmembrane helix</keyword>
<evidence type="ECO:0000313" key="5">
    <source>
        <dbReference type="WBParaSite" id="Bm6096.1"/>
    </source>
</evidence>
<reference evidence="4" key="1">
    <citation type="journal article" date="2007" name="Science">
        <title>Draft genome of the filarial nematode parasite Brugia malayi.</title>
        <authorList>
            <person name="Ghedin E."/>
            <person name="Wang S."/>
            <person name="Spiro D."/>
            <person name="Caler E."/>
            <person name="Zhao Q."/>
            <person name="Crabtree J."/>
            <person name="Allen J.E."/>
            <person name="Delcher A.L."/>
            <person name="Guiliano D.B."/>
            <person name="Miranda-Saavedra D."/>
            <person name="Angiuoli S.V."/>
            <person name="Creasy T."/>
            <person name="Amedeo P."/>
            <person name="Haas B."/>
            <person name="El-Sayed N.M."/>
            <person name="Wortman J.R."/>
            <person name="Feldblyum T."/>
            <person name="Tallon L."/>
            <person name="Schatz M."/>
            <person name="Shumway M."/>
            <person name="Koo H."/>
            <person name="Salzberg S.L."/>
            <person name="Schobel S."/>
            <person name="Pertea M."/>
            <person name="Pop M."/>
            <person name="White O."/>
            <person name="Barton G.J."/>
            <person name="Carlow C.K."/>
            <person name="Crawford M.J."/>
            <person name="Daub J."/>
            <person name="Dimmic M.W."/>
            <person name="Estes C.F."/>
            <person name="Foster J.M."/>
            <person name="Ganatra M."/>
            <person name="Gregory W.F."/>
            <person name="Johnson N.M."/>
            <person name="Jin J."/>
            <person name="Komuniecki R."/>
            <person name="Korf I."/>
            <person name="Kumar S."/>
            <person name="Laney S."/>
            <person name="Li B.W."/>
            <person name="Li W."/>
            <person name="Lindblom T.H."/>
            <person name="Lustigman S."/>
            <person name="Ma D."/>
            <person name="Maina C.V."/>
            <person name="Martin D.M."/>
            <person name="McCarter J.P."/>
            <person name="McReynolds L."/>
            <person name="Mitreva M."/>
            <person name="Nutman T.B."/>
            <person name="Parkinson J."/>
            <person name="Peregrin-Alvarez J.M."/>
            <person name="Poole C."/>
            <person name="Ren Q."/>
            <person name="Saunders L."/>
            <person name="Sluder A.E."/>
            <person name="Smith K."/>
            <person name="Stanke M."/>
            <person name="Unnasch T.R."/>
            <person name="Ware J."/>
            <person name="Wei A.D."/>
            <person name="Weil G."/>
            <person name="Williams D.J."/>
            <person name="Zhang Y."/>
            <person name="Williams S.A."/>
            <person name="Fraser-Liggett C."/>
            <person name="Slatko B."/>
            <person name="Blaxter M.L."/>
            <person name="Scott A.L."/>
        </authorList>
    </citation>
    <scope>NUCLEOTIDE SEQUENCE</scope>
    <source>
        <strain evidence="4">FR3</strain>
    </source>
</reference>
<dbReference type="GeneID" id="6095950"/>
<sequence length="1143" mass="130940">MNVRQCRDILFSTQANPENNPDMLQRKCQISETNPSTHIAITDTTTNLINSDNSALLQELFCEACSTLYNDILNAIDHQSVLNESDILRRRMKIIEQGTELSDALPQLSNLITSKLSTINRAMEHLELNRRSFAENAENITKDDDEPMAVLELRKWLHMMSEKLSIMESKFTRVILARNELDRLAADQQILQLQIETEGHTLVNNVQRTVTRNLEANEDGTDCWIQRQQRHLKTLTKRWYHLWIRSLSVQCRIEYQLDHLYSSDEESESDPELREPQVKRRRFHSSDKKRMKYEETDELGRGSDEDIIPFAEEEYESINCETMPQTEEENLWKNDEKMKLDESTTSSLSSTTTTITNNSYTIEHHHSDIDNFFNDNTNKLQGVNSHAAFPSPTDTDEQRRQRIQYSPVKSFYKTVPLDETGATDTEMTRVPISGWSTSNLGYPTTDMHVLTDSLIVNTEEEPEMDANGDIKEILSMLDDENGNPKWEEFERQGTQWREFKYGKTRYQLSFKRKWLLSCDDNNDKHSCDASSEESDDLPTDLNNSIIENKSTTPSSVLDMKLSSLKRRRKGRLSASDRFPSMIKMSNSALGQQDVENSICSQTWSEIPHLDGATASLGSIRLPPAQYLGNAFRSSKHQTRRKLRARRLPRSMSDGEHLGMCMDVSIHSAPSASVSHWSANLCRDSDTTGPDQSDAPPYEWDDYKPPAKAEDDWDEMSDREDISVLTIEDDYHMQFDNSNLSLSTDLLYSSNHSTYNINEKKTSIREKASRPIATVTGKCIRKDPNSNINEKLELVKARTIPLIECKLLNSSKLQHHSECNLKNVLMTNDGNTNKCIQSFPLPTLLKQSPLPIILSKIEKFASSLKLIHDDDSGLDSSLSTLSSIRSLSDIVSTLKIFTDIHERLLEEQEELQSLLNSDSFSGDLSGLLREFEPLCEGYKEAVKRVEQLMAQIEAIRDKWNDWSETQRIIQMMMRTIENDLLELRKGTDNSEQICSELELCQERMNRLETVCNYLSCNLASLHNRSSTQQSPPIDFTSELALYSNALIQLKTRFEKEMGHVRSVDKATLVRSRKRMHLKNDTKMTTIQMRQDNCASAIHINWSIKLLFIVAAIVAFTAWFTTSSLVPWRTTLGPHLDYVDGPPPL</sequence>
<feature type="compositionally biased region" description="Basic and acidic residues" evidence="1">
    <location>
        <begin position="271"/>
        <end position="300"/>
    </location>
</feature>
<feature type="compositionally biased region" description="Basic and acidic residues" evidence="1">
    <location>
        <begin position="700"/>
        <end position="709"/>
    </location>
</feature>
<reference evidence="5" key="3">
    <citation type="submission" date="2022-04" db="UniProtKB">
        <authorList>
            <consortium name="WormBaseParasite"/>
        </authorList>
    </citation>
    <scope>IDENTIFICATION</scope>
</reference>
<evidence type="ECO:0000256" key="2">
    <source>
        <dbReference type="SAM" id="Phobius"/>
    </source>
</evidence>
<keyword evidence="2" id="KW-0472">Membrane</keyword>
<dbReference type="CTD" id="6095950"/>
<feature type="region of interest" description="Disordered" evidence="1">
    <location>
        <begin position="682"/>
        <end position="714"/>
    </location>
</feature>